<evidence type="ECO:0000256" key="2">
    <source>
        <dbReference type="ARBA" id="ARBA00001927"/>
    </source>
</evidence>
<dbReference type="Pfam" id="PF00310">
    <property type="entry name" value="GATase_2"/>
    <property type="match status" value="1"/>
</dbReference>
<dbReference type="EMBL" id="JAMZMK010001319">
    <property type="protein sequence ID" value="KAI7755270.1"/>
    <property type="molecule type" value="Genomic_DNA"/>
</dbReference>
<comment type="similarity">
    <text evidence="5">Belongs to the glutamate synthase family.</text>
</comment>
<keyword evidence="10" id="KW-0315">Glutamine amidotransferase</keyword>
<keyword evidence="9" id="KW-0479">Metal-binding</keyword>
<evidence type="ECO:0000256" key="15">
    <source>
        <dbReference type="ARBA" id="ARBA00023291"/>
    </source>
</evidence>
<evidence type="ECO:0000256" key="17">
    <source>
        <dbReference type="ARBA" id="ARBA00039085"/>
    </source>
</evidence>
<gene>
    <name evidence="19" type="ORF">M8C21_002415</name>
</gene>
<feature type="non-terminal residue" evidence="19">
    <location>
        <position position="1"/>
    </location>
</feature>
<feature type="non-terminal residue" evidence="19">
    <location>
        <position position="153"/>
    </location>
</feature>
<dbReference type="GO" id="GO:0046872">
    <property type="term" value="F:metal ion binding"/>
    <property type="evidence" value="ECO:0007669"/>
    <property type="project" value="UniProtKB-KW"/>
</dbReference>
<evidence type="ECO:0000256" key="1">
    <source>
        <dbReference type="ARBA" id="ARBA00001917"/>
    </source>
</evidence>
<dbReference type="GO" id="GO:0006537">
    <property type="term" value="P:glutamate biosynthetic process"/>
    <property type="evidence" value="ECO:0007669"/>
    <property type="project" value="UniProtKB-KW"/>
</dbReference>
<dbReference type="GO" id="GO:0016040">
    <property type="term" value="F:glutamate synthase (NADH) activity"/>
    <property type="evidence" value="ECO:0007669"/>
    <property type="project" value="TreeGrafter"/>
</dbReference>
<evidence type="ECO:0000256" key="7">
    <source>
        <dbReference type="ARBA" id="ARBA00022630"/>
    </source>
</evidence>
<dbReference type="Proteomes" id="UP001206925">
    <property type="component" value="Unassembled WGS sequence"/>
</dbReference>
<keyword evidence="20" id="KW-1185">Reference proteome</keyword>
<evidence type="ECO:0000256" key="4">
    <source>
        <dbReference type="ARBA" id="ARBA00004909"/>
    </source>
</evidence>
<keyword evidence="6" id="KW-0028">Amino-acid biosynthesis</keyword>
<dbReference type="PANTHER" id="PTHR11938:SF133">
    <property type="entry name" value="GLUTAMATE SYNTHASE (NADH)"/>
    <property type="match status" value="1"/>
</dbReference>
<keyword evidence="11" id="KW-0560">Oxidoreductase</keyword>
<evidence type="ECO:0000256" key="14">
    <source>
        <dbReference type="ARBA" id="ARBA00023164"/>
    </source>
</evidence>
<dbReference type="AlphaFoldDB" id="A0AAD5DC67"/>
<evidence type="ECO:0000256" key="8">
    <source>
        <dbReference type="ARBA" id="ARBA00022643"/>
    </source>
</evidence>
<dbReference type="InterPro" id="IPR050711">
    <property type="entry name" value="ET-N_metabolism_enzyme"/>
</dbReference>
<comment type="caution">
    <text evidence="19">The sequence shown here is derived from an EMBL/GenBank/DDBJ whole genome shotgun (WGS) entry which is preliminary data.</text>
</comment>
<comment type="pathway">
    <text evidence="4">Nitrogen metabolism.</text>
</comment>
<evidence type="ECO:0000256" key="9">
    <source>
        <dbReference type="ARBA" id="ARBA00022723"/>
    </source>
</evidence>
<evidence type="ECO:0000256" key="3">
    <source>
        <dbReference type="ARBA" id="ARBA00004802"/>
    </source>
</evidence>
<dbReference type="GO" id="GO:0019676">
    <property type="term" value="P:ammonia assimilation cycle"/>
    <property type="evidence" value="ECO:0007669"/>
    <property type="project" value="TreeGrafter"/>
</dbReference>
<evidence type="ECO:0000256" key="11">
    <source>
        <dbReference type="ARBA" id="ARBA00023002"/>
    </source>
</evidence>
<keyword evidence="8" id="KW-0288">FMN</keyword>
<protein>
    <recommendedName>
        <fullName evidence="17">glutamate synthase (ferredoxin)</fullName>
        <ecNumber evidence="17">1.4.7.1</ecNumber>
    </recommendedName>
</protein>
<dbReference type="SUPFAM" id="SSF56235">
    <property type="entry name" value="N-terminal nucleophile aminohydrolases (Ntn hydrolases)"/>
    <property type="match status" value="1"/>
</dbReference>
<evidence type="ECO:0000256" key="16">
    <source>
        <dbReference type="ARBA" id="ARBA00037928"/>
    </source>
</evidence>
<dbReference type="EC" id="1.4.7.1" evidence="17"/>
<dbReference type="Gene3D" id="3.60.20.10">
    <property type="entry name" value="Glutamine Phosphoribosylpyrophosphate, subunit 1, domain 1"/>
    <property type="match status" value="1"/>
</dbReference>
<sequence>VAESLGHTVLGWRTVPTDNSSLGKSALQTEPVIEQVFLTPTARSKVDFERQMYILRRVSMVAIRAALNLQYGGVKDFYICSLSSRTVVYKGQLKPNQLKEYYHSDLGNERFTSYMALIHSRFSTNTFPSWDRAQPMRVLGHNGEINTLRGNVN</sequence>
<dbReference type="PANTHER" id="PTHR11938">
    <property type="entry name" value="FAD NADPH DEHYDROGENASE/OXIDOREDUCTASE"/>
    <property type="match status" value="1"/>
</dbReference>
<evidence type="ECO:0000313" key="20">
    <source>
        <dbReference type="Proteomes" id="UP001206925"/>
    </source>
</evidence>
<evidence type="ECO:0000259" key="18">
    <source>
        <dbReference type="PROSITE" id="PS51278"/>
    </source>
</evidence>
<keyword evidence="15" id="KW-0003">3Fe-4S</keyword>
<comment type="pathway">
    <text evidence="3">Energy metabolism; nitrogen metabolism.</text>
</comment>
<dbReference type="GO" id="GO:0051538">
    <property type="term" value="F:3 iron, 4 sulfur cluster binding"/>
    <property type="evidence" value="ECO:0007669"/>
    <property type="project" value="UniProtKB-KW"/>
</dbReference>
<comment type="pathway">
    <text evidence="16">Amino-acid biosynthesis; L-glutamate biosynthesis via GLT pathway; L-glutamate from 2-oxoglutarate and L-glutamine (ferredoxin route): step 1/1.</text>
</comment>
<keyword evidence="7" id="KW-0285">Flavoprotein</keyword>
<reference evidence="19" key="1">
    <citation type="submission" date="2022-06" db="EMBL/GenBank/DDBJ databases">
        <title>Uncovering the hologenomic basis of an extraordinary plant invasion.</title>
        <authorList>
            <person name="Bieker V.C."/>
            <person name="Martin M.D."/>
            <person name="Gilbert T."/>
            <person name="Hodgins K."/>
            <person name="Battlay P."/>
            <person name="Petersen B."/>
            <person name="Wilson J."/>
        </authorList>
    </citation>
    <scope>NUCLEOTIDE SEQUENCE</scope>
    <source>
        <strain evidence="19">AA19_3_7</strain>
        <tissue evidence="19">Leaf</tissue>
    </source>
</reference>
<dbReference type="InterPro" id="IPR029055">
    <property type="entry name" value="Ntn_hydrolases_N"/>
</dbReference>
<evidence type="ECO:0000256" key="12">
    <source>
        <dbReference type="ARBA" id="ARBA00023004"/>
    </source>
</evidence>
<organism evidence="19 20">
    <name type="scientific">Ambrosia artemisiifolia</name>
    <name type="common">Common ragweed</name>
    <dbReference type="NCBI Taxonomy" id="4212"/>
    <lineage>
        <taxon>Eukaryota</taxon>
        <taxon>Viridiplantae</taxon>
        <taxon>Streptophyta</taxon>
        <taxon>Embryophyta</taxon>
        <taxon>Tracheophyta</taxon>
        <taxon>Spermatophyta</taxon>
        <taxon>Magnoliopsida</taxon>
        <taxon>eudicotyledons</taxon>
        <taxon>Gunneridae</taxon>
        <taxon>Pentapetalae</taxon>
        <taxon>asterids</taxon>
        <taxon>campanulids</taxon>
        <taxon>Asterales</taxon>
        <taxon>Asteraceae</taxon>
        <taxon>Asteroideae</taxon>
        <taxon>Heliantheae alliance</taxon>
        <taxon>Heliantheae</taxon>
        <taxon>Ambrosia</taxon>
    </lineage>
</organism>
<evidence type="ECO:0000256" key="6">
    <source>
        <dbReference type="ARBA" id="ARBA00022605"/>
    </source>
</evidence>
<comment type="cofactor">
    <cofactor evidence="2">
        <name>[3Fe-4S] cluster</name>
        <dbReference type="ChEBI" id="CHEBI:21137"/>
    </cofactor>
</comment>
<evidence type="ECO:0000256" key="13">
    <source>
        <dbReference type="ARBA" id="ARBA00023014"/>
    </source>
</evidence>
<feature type="domain" description="Glutamine amidotransferase type-2" evidence="18">
    <location>
        <begin position="1"/>
        <end position="153"/>
    </location>
</feature>
<keyword evidence="14" id="KW-0314">Glutamate biosynthesis</keyword>
<proteinExistence type="inferred from homology"/>
<comment type="cofactor">
    <cofactor evidence="1">
        <name>FMN</name>
        <dbReference type="ChEBI" id="CHEBI:58210"/>
    </cofactor>
</comment>
<dbReference type="GO" id="GO:0016041">
    <property type="term" value="F:glutamate synthase (ferredoxin) activity"/>
    <property type="evidence" value="ECO:0007669"/>
    <property type="project" value="UniProtKB-EC"/>
</dbReference>
<evidence type="ECO:0000313" key="19">
    <source>
        <dbReference type="EMBL" id="KAI7755270.1"/>
    </source>
</evidence>
<evidence type="ECO:0000256" key="10">
    <source>
        <dbReference type="ARBA" id="ARBA00022962"/>
    </source>
</evidence>
<name>A0AAD5DC67_AMBAR</name>
<accession>A0AAD5DC67</accession>
<dbReference type="PROSITE" id="PS51278">
    <property type="entry name" value="GATASE_TYPE_2"/>
    <property type="match status" value="1"/>
</dbReference>
<dbReference type="InterPro" id="IPR017932">
    <property type="entry name" value="GATase_2_dom"/>
</dbReference>
<keyword evidence="13" id="KW-0411">Iron-sulfur</keyword>
<evidence type="ECO:0000256" key="5">
    <source>
        <dbReference type="ARBA" id="ARBA00009716"/>
    </source>
</evidence>
<keyword evidence="12" id="KW-0408">Iron</keyword>